<dbReference type="OrthoDB" id="9795626at2"/>
<organism evidence="5 6">
    <name type="scientific">Radiobacillus deserti</name>
    <dbReference type="NCBI Taxonomy" id="2594883"/>
    <lineage>
        <taxon>Bacteria</taxon>
        <taxon>Bacillati</taxon>
        <taxon>Bacillota</taxon>
        <taxon>Bacilli</taxon>
        <taxon>Bacillales</taxon>
        <taxon>Bacillaceae</taxon>
        <taxon>Radiobacillus</taxon>
    </lineage>
</organism>
<dbReference type="Gene3D" id="3.40.50.300">
    <property type="entry name" value="P-loop containing nucleotide triphosphate hydrolases"/>
    <property type="match status" value="2"/>
</dbReference>
<evidence type="ECO:0000313" key="6">
    <source>
        <dbReference type="Proteomes" id="UP000315215"/>
    </source>
</evidence>
<dbReference type="KEGG" id="aqt:FN924_09525"/>
<comment type="subunit">
    <text evidence="2">Heterodimer of SbcC and SbcD.</text>
</comment>
<keyword evidence="4" id="KW-0175">Coiled coil</keyword>
<dbReference type="SUPFAM" id="SSF52540">
    <property type="entry name" value="P-loop containing nucleoside triphosphate hydrolases"/>
    <property type="match status" value="1"/>
</dbReference>
<gene>
    <name evidence="5" type="ORF">FN924_09525</name>
</gene>
<dbReference type="Pfam" id="PF13558">
    <property type="entry name" value="SbcC_Walker_B"/>
    <property type="match status" value="1"/>
</dbReference>
<dbReference type="PANTHER" id="PTHR32114:SF2">
    <property type="entry name" value="ABC TRANSPORTER ABCH.3"/>
    <property type="match status" value="1"/>
</dbReference>
<name>A0A516KG66_9BACI</name>
<feature type="coiled-coil region" evidence="4">
    <location>
        <begin position="559"/>
        <end position="600"/>
    </location>
</feature>
<feature type="coiled-coil region" evidence="4">
    <location>
        <begin position="398"/>
        <end position="528"/>
    </location>
</feature>
<sequence length="893" mass="106504">MNNSVKMIMIPQGEFRRLISENSKEREEILQKIFHTYFYDRITEELKKQSKELRNWIEQIEWQLEQEAAKIEWEEPDQEEEPSMERTLERLMESVEKKQNLLIEQQDKFQLEKKTYTELQETFYQAKQRKTQFDEYEQVKQTEQLLLNKKEEMDRTKNTYNLALKAHHLRVFEDQVKQRKHEWNDIVEREKHQMKRQEQVEARFTQVKKEYEEEKNKEADRQKLHDWIKQHQQYLPKLQTYTERKKYKQALQQKIGFLKQKQVKNQAEITHLKENIETLEQRTDAHHEQTKKLYEIDIVYKNWLERITKLKELIHENKQLHQLRSSFSNVKKEYEATQLELQSIKLQIKQEEQRQQYELAYSLALQLQDSEPCPVCGSTHHPSPASVSSKQHDKGKNIEQLVEQQNRLELQLQQIQEKFVNAKSDGQAKRQVVEQYCKQLTVQMEDVTEKQLRTWLEEAEQLAQQEKLNYEQVQQFIKEIEKAKKEREDKQIILQQLHEKTEKEKKELEEYNQQDVAVRTQLQAIEQDLPATILNSSASQLEETIRREQSRYEKWVKHWEEIKQVYEELDNERNQVEATLKELQNFIDEAKNRYETQLQSFLTKVKESGFEDRETYHASLLDEDKMEKLRMELEDYETKKSHITERKLELETLLRDQTYPNLEKLEQEMTAQEQVVEQYRHKLQEIQLFIKQHESISIQLQDLLAKQQNYAKQYYDIAELADLARGENHLKLSFERYVLSSFLDEILMQANLRLDQMTEHRYHLQRSDQVAKRGAQSGLDLEVMDHHTGQVRSVKTLSGGEGFKTALSLALGLADVVQAHAGGVQLDTLFIDEGFGTLDEVSLAQAIDCLKGLQQSNRVLGIISHVPQLKEEIHAKLQISTSPEGSKVAFQFH</sequence>
<proteinExistence type="inferred from homology"/>
<comment type="similarity">
    <text evidence="1">Belongs to the SMC family. SbcC subfamily.</text>
</comment>
<dbReference type="PANTHER" id="PTHR32114">
    <property type="entry name" value="ABC TRANSPORTER ABCH.3"/>
    <property type="match status" value="1"/>
</dbReference>
<keyword evidence="6" id="KW-1185">Reference proteome</keyword>
<evidence type="ECO:0000313" key="5">
    <source>
        <dbReference type="EMBL" id="QDP40398.1"/>
    </source>
</evidence>
<feature type="coiled-coil region" evidence="4">
    <location>
        <begin position="626"/>
        <end position="682"/>
    </location>
</feature>
<evidence type="ECO:0000256" key="3">
    <source>
        <dbReference type="ARBA" id="ARBA00013368"/>
    </source>
</evidence>
<dbReference type="EMBL" id="CP041666">
    <property type="protein sequence ID" value="QDP40398.1"/>
    <property type="molecule type" value="Genomic_DNA"/>
</dbReference>
<accession>A0A516KG66</accession>
<dbReference type="AlphaFoldDB" id="A0A516KG66"/>
<evidence type="ECO:0000256" key="4">
    <source>
        <dbReference type="SAM" id="Coils"/>
    </source>
</evidence>
<dbReference type="InterPro" id="IPR027417">
    <property type="entry name" value="P-loop_NTPase"/>
</dbReference>
<feature type="coiled-coil region" evidence="4">
    <location>
        <begin position="262"/>
        <end position="289"/>
    </location>
</feature>
<dbReference type="RefSeq" id="WP_143893932.1">
    <property type="nucleotide sequence ID" value="NZ_CP041666.1"/>
</dbReference>
<protein>
    <recommendedName>
        <fullName evidence="3">Nuclease SbcCD subunit C</fullName>
    </recommendedName>
</protein>
<evidence type="ECO:0000256" key="2">
    <source>
        <dbReference type="ARBA" id="ARBA00011322"/>
    </source>
</evidence>
<evidence type="ECO:0000256" key="1">
    <source>
        <dbReference type="ARBA" id="ARBA00006930"/>
    </source>
</evidence>
<reference evidence="5 6" key="1">
    <citation type="submission" date="2019-07" db="EMBL/GenBank/DDBJ databases">
        <authorList>
            <person name="Li J."/>
        </authorList>
    </citation>
    <scope>NUCLEOTIDE SEQUENCE [LARGE SCALE GENOMIC DNA]</scope>
    <source>
        <strain evidence="5 6">TKL69</strain>
    </source>
</reference>
<dbReference type="Proteomes" id="UP000315215">
    <property type="component" value="Chromosome"/>
</dbReference>